<reference evidence="2" key="1">
    <citation type="journal article" date="2023" name="G3 (Bethesda)">
        <title>A reference genome for the long-term kleptoplast-retaining sea slug Elysia crispata morphotype clarki.</title>
        <authorList>
            <person name="Eastman K.E."/>
            <person name="Pendleton A.L."/>
            <person name="Shaikh M.A."/>
            <person name="Suttiyut T."/>
            <person name="Ogas R."/>
            <person name="Tomko P."/>
            <person name="Gavelis G."/>
            <person name="Widhalm J.R."/>
            <person name="Wisecaver J.H."/>
        </authorList>
    </citation>
    <scope>NUCLEOTIDE SEQUENCE</scope>
    <source>
        <strain evidence="2">ECLA1</strain>
    </source>
</reference>
<dbReference type="EMBL" id="JAWDGP010006072">
    <property type="protein sequence ID" value="KAK3747787.1"/>
    <property type="molecule type" value="Genomic_DNA"/>
</dbReference>
<evidence type="ECO:0000313" key="2">
    <source>
        <dbReference type="EMBL" id="KAK3747787.1"/>
    </source>
</evidence>
<keyword evidence="3" id="KW-1185">Reference proteome</keyword>
<name>A0AAE0YJE0_9GAST</name>
<evidence type="ECO:0000256" key="1">
    <source>
        <dbReference type="SAM" id="MobiDB-lite"/>
    </source>
</evidence>
<gene>
    <name evidence="2" type="ORF">RRG08_057331</name>
</gene>
<accession>A0AAE0YJE0</accession>
<dbReference type="Proteomes" id="UP001283361">
    <property type="component" value="Unassembled WGS sequence"/>
</dbReference>
<feature type="region of interest" description="Disordered" evidence="1">
    <location>
        <begin position="54"/>
        <end position="79"/>
    </location>
</feature>
<comment type="caution">
    <text evidence="2">The sequence shown here is derived from an EMBL/GenBank/DDBJ whole genome shotgun (WGS) entry which is preliminary data.</text>
</comment>
<evidence type="ECO:0000313" key="3">
    <source>
        <dbReference type="Proteomes" id="UP001283361"/>
    </source>
</evidence>
<sequence>MVAPQSRPPEGGFALFGKSPPLRVGAVASSRGARIPPKGGCQQVPIAPVRLKEAQSISPSNQGGMDRADHLFPRPGKRRILCPSGKGHALVDAHLVKLPPKGGSKDSPVVGGGSGEGSPRSGGCQGGFKWWVKQTPSFLLAIREGGLLTSEATLGGVE</sequence>
<dbReference type="AlphaFoldDB" id="A0AAE0YJE0"/>
<protein>
    <submittedName>
        <fullName evidence="2">Uncharacterized protein</fullName>
    </submittedName>
</protein>
<organism evidence="2 3">
    <name type="scientific">Elysia crispata</name>
    <name type="common">lettuce slug</name>
    <dbReference type="NCBI Taxonomy" id="231223"/>
    <lineage>
        <taxon>Eukaryota</taxon>
        <taxon>Metazoa</taxon>
        <taxon>Spiralia</taxon>
        <taxon>Lophotrochozoa</taxon>
        <taxon>Mollusca</taxon>
        <taxon>Gastropoda</taxon>
        <taxon>Heterobranchia</taxon>
        <taxon>Euthyneura</taxon>
        <taxon>Panpulmonata</taxon>
        <taxon>Sacoglossa</taxon>
        <taxon>Placobranchoidea</taxon>
        <taxon>Plakobranchidae</taxon>
        <taxon>Elysia</taxon>
    </lineage>
</organism>
<proteinExistence type="predicted"/>
<feature type="region of interest" description="Disordered" evidence="1">
    <location>
        <begin position="97"/>
        <end position="125"/>
    </location>
</feature>